<sequence length="180" mass="19964">MVTNCNRAIGSAVQNHTPELARKCTGGTSSGIAHPEVLPDPDIRGKDAENAEEGEPEKGEVLKWKEGEGTEPEVARSTETEERQEKELKEEGCAESEERRGNLAIRGSRKGNLKVSTETYGRHDQRRHVPGGAWLAQVRSCLRVDFLPKWLQGGSEKGTQKRDREEGIGKRELCQSSYLP</sequence>
<dbReference type="EMBL" id="JANPWB010000012">
    <property type="protein sequence ID" value="KAJ1117262.1"/>
    <property type="molecule type" value="Genomic_DNA"/>
</dbReference>
<feature type="region of interest" description="Disordered" evidence="1">
    <location>
        <begin position="1"/>
        <end position="124"/>
    </location>
</feature>
<evidence type="ECO:0000313" key="3">
    <source>
        <dbReference type="Proteomes" id="UP001066276"/>
    </source>
</evidence>
<feature type="compositionally biased region" description="Basic and acidic residues" evidence="1">
    <location>
        <begin position="56"/>
        <end position="101"/>
    </location>
</feature>
<comment type="caution">
    <text evidence="2">The sequence shown here is derived from an EMBL/GenBank/DDBJ whole genome shotgun (WGS) entry which is preliminary data.</text>
</comment>
<keyword evidence="3" id="KW-1185">Reference proteome</keyword>
<name>A0AAV7NQC5_PLEWA</name>
<protein>
    <submittedName>
        <fullName evidence="2">Uncharacterized protein</fullName>
    </submittedName>
</protein>
<dbReference type="AlphaFoldDB" id="A0AAV7NQC5"/>
<reference evidence="2" key="1">
    <citation type="journal article" date="2022" name="bioRxiv">
        <title>Sequencing and chromosome-scale assembly of the giantPleurodeles waltlgenome.</title>
        <authorList>
            <person name="Brown T."/>
            <person name="Elewa A."/>
            <person name="Iarovenko S."/>
            <person name="Subramanian E."/>
            <person name="Araus A.J."/>
            <person name="Petzold A."/>
            <person name="Susuki M."/>
            <person name="Suzuki K.-i.T."/>
            <person name="Hayashi T."/>
            <person name="Toyoda A."/>
            <person name="Oliveira C."/>
            <person name="Osipova E."/>
            <person name="Leigh N.D."/>
            <person name="Simon A."/>
            <person name="Yun M.H."/>
        </authorList>
    </citation>
    <scope>NUCLEOTIDE SEQUENCE</scope>
    <source>
        <strain evidence="2">20211129_DDA</strain>
        <tissue evidence="2">Liver</tissue>
    </source>
</reference>
<accession>A0AAV7NQC5</accession>
<evidence type="ECO:0000256" key="1">
    <source>
        <dbReference type="SAM" id="MobiDB-lite"/>
    </source>
</evidence>
<feature type="compositionally biased region" description="Polar residues" evidence="1">
    <location>
        <begin position="1"/>
        <end position="17"/>
    </location>
</feature>
<dbReference type="Proteomes" id="UP001066276">
    <property type="component" value="Chromosome 8"/>
</dbReference>
<evidence type="ECO:0000313" key="2">
    <source>
        <dbReference type="EMBL" id="KAJ1117262.1"/>
    </source>
</evidence>
<feature type="compositionally biased region" description="Basic and acidic residues" evidence="1">
    <location>
        <begin position="158"/>
        <end position="173"/>
    </location>
</feature>
<organism evidence="2 3">
    <name type="scientific">Pleurodeles waltl</name>
    <name type="common">Iberian ribbed newt</name>
    <dbReference type="NCBI Taxonomy" id="8319"/>
    <lineage>
        <taxon>Eukaryota</taxon>
        <taxon>Metazoa</taxon>
        <taxon>Chordata</taxon>
        <taxon>Craniata</taxon>
        <taxon>Vertebrata</taxon>
        <taxon>Euteleostomi</taxon>
        <taxon>Amphibia</taxon>
        <taxon>Batrachia</taxon>
        <taxon>Caudata</taxon>
        <taxon>Salamandroidea</taxon>
        <taxon>Salamandridae</taxon>
        <taxon>Pleurodelinae</taxon>
        <taxon>Pleurodeles</taxon>
    </lineage>
</organism>
<feature type="region of interest" description="Disordered" evidence="1">
    <location>
        <begin position="152"/>
        <end position="180"/>
    </location>
</feature>
<gene>
    <name evidence="2" type="ORF">NDU88_005462</name>
</gene>
<proteinExistence type="predicted"/>